<dbReference type="GeneID" id="80916073"/>
<evidence type="ECO:0000256" key="1">
    <source>
        <dbReference type="SAM" id="MobiDB-lite"/>
    </source>
</evidence>
<dbReference type="Proteomes" id="UP001140513">
    <property type="component" value="Unassembled WGS sequence"/>
</dbReference>
<organism evidence="2 3">
    <name type="scientific">Didymosphaeria variabile</name>
    <dbReference type="NCBI Taxonomy" id="1932322"/>
    <lineage>
        <taxon>Eukaryota</taxon>
        <taxon>Fungi</taxon>
        <taxon>Dikarya</taxon>
        <taxon>Ascomycota</taxon>
        <taxon>Pezizomycotina</taxon>
        <taxon>Dothideomycetes</taxon>
        <taxon>Pleosporomycetidae</taxon>
        <taxon>Pleosporales</taxon>
        <taxon>Massarineae</taxon>
        <taxon>Didymosphaeriaceae</taxon>
        <taxon>Didymosphaeria</taxon>
    </lineage>
</organism>
<evidence type="ECO:0000313" key="2">
    <source>
        <dbReference type="EMBL" id="KAJ4344799.1"/>
    </source>
</evidence>
<dbReference type="RefSeq" id="XP_056065251.1">
    <property type="nucleotide sequence ID" value="XM_056221264.1"/>
</dbReference>
<feature type="region of interest" description="Disordered" evidence="1">
    <location>
        <begin position="175"/>
        <end position="198"/>
    </location>
</feature>
<reference evidence="2" key="1">
    <citation type="submission" date="2022-10" db="EMBL/GenBank/DDBJ databases">
        <title>Tapping the CABI collections for fungal endophytes: first genome assemblies for Collariella, Neodidymelliopsis, Ascochyta clinopodiicola, Didymella pomorum, Didymosphaeria variabile, Neocosmospora piperis and Neocucurbitaria cava.</title>
        <authorList>
            <person name="Hill R."/>
        </authorList>
    </citation>
    <scope>NUCLEOTIDE SEQUENCE</scope>
    <source>
        <strain evidence="2">IMI 356815</strain>
    </source>
</reference>
<protein>
    <submittedName>
        <fullName evidence="2">Uncharacterized protein</fullName>
    </submittedName>
</protein>
<keyword evidence="3" id="KW-1185">Reference proteome</keyword>
<feature type="compositionally biased region" description="Basic and acidic residues" evidence="1">
    <location>
        <begin position="210"/>
        <end position="219"/>
    </location>
</feature>
<accession>A0A9W8XBA3</accession>
<gene>
    <name evidence="2" type="ORF">N0V89_012543</name>
</gene>
<comment type="caution">
    <text evidence="2">The sequence shown here is derived from an EMBL/GenBank/DDBJ whole genome shotgun (WGS) entry which is preliminary data.</text>
</comment>
<dbReference type="EMBL" id="JAPEUX010000010">
    <property type="protein sequence ID" value="KAJ4344799.1"/>
    <property type="molecule type" value="Genomic_DNA"/>
</dbReference>
<name>A0A9W8XBA3_9PLEO</name>
<sequence>MAPSFARIGDEVTPKLSGEKYNSVPATIRNSLRIAFEKACATYTTAALETPAASFRTQYELKKAIVYRHPERDSETSTIATAFPFAEPANIALIEHVVDKELIDFTMLSAVECVSSLAALGLANPHFLNLHAVRRGDLGWGFDTFGCLSLCVLAESEQELWVEAYFVQRVYGSGEDGPRSGGVSLSSEQGSRAEGSGFKFSLKGLGGLAKEKEKEKKKDDEDEEMLEDEDVLEKMGKESKAKEEERLDREYEASLLRPRPLEPNTNKYRFMGKRY</sequence>
<feature type="compositionally biased region" description="Acidic residues" evidence="1">
    <location>
        <begin position="220"/>
        <end position="231"/>
    </location>
</feature>
<feature type="compositionally biased region" description="Basic and acidic residues" evidence="1">
    <location>
        <begin position="232"/>
        <end position="252"/>
    </location>
</feature>
<dbReference type="AlphaFoldDB" id="A0A9W8XBA3"/>
<evidence type="ECO:0000313" key="3">
    <source>
        <dbReference type="Proteomes" id="UP001140513"/>
    </source>
</evidence>
<proteinExistence type="predicted"/>
<dbReference type="OrthoDB" id="3771551at2759"/>
<feature type="region of interest" description="Disordered" evidence="1">
    <location>
        <begin position="210"/>
        <end position="275"/>
    </location>
</feature>